<protein>
    <submittedName>
        <fullName evidence="2">Uncharacterized protein LOC107226209 isoform X1</fullName>
    </submittedName>
</protein>
<keyword evidence="1" id="KW-1185">Reference proteome</keyword>
<dbReference type="GeneID" id="107226209"/>
<dbReference type="RefSeq" id="XP_046595009.1">
    <property type="nucleotide sequence ID" value="XM_046739053.1"/>
</dbReference>
<name>A0ABM3G414_NEOLC</name>
<evidence type="ECO:0000313" key="1">
    <source>
        <dbReference type="Proteomes" id="UP000829291"/>
    </source>
</evidence>
<evidence type="ECO:0000313" key="2">
    <source>
        <dbReference type="RefSeq" id="XP_046595009.1"/>
    </source>
</evidence>
<accession>A0ABM3G414</accession>
<reference evidence="2" key="1">
    <citation type="submission" date="2025-08" db="UniProtKB">
        <authorList>
            <consortium name="RefSeq"/>
        </authorList>
    </citation>
    <scope>IDENTIFICATION</scope>
    <source>
        <tissue evidence="2">Thorax and Abdomen</tissue>
    </source>
</reference>
<proteinExistence type="predicted"/>
<gene>
    <name evidence="2" type="primary">LOC107226209</name>
</gene>
<organism evidence="1 2">
    <name type="scientific">Neodiprion lecontei</name>
    <name type="common">Redheaded pine sawfly</name>
    <dbReference type="NCBI Taxonomy" id="441921"/>
    <lineage>
        <taxon>Eukaryota</taxon>
        <taxon>Metazoa</taxon>
        <taxon>Ecdysozoa</taxon>
        <taxon>Arthropoda</taxon>
        <taxon>Hexapoda</taxon>
        <taxon>Insecta</taxon>
        <taxon>Pterygota</taxon>
        <taxon>Neoptera</taxon>
        <taxon>Endopterygota</taxon>
        <taxon>Hymenoptera</taxon>
        <taxon>Tenthredinoidea</taxon>
        <taxon>Diprionidae</taxon>
        <taxon>Diprioninae</taxon>
        <taxon>Neodiprion</taxon>
    </lineage>
</organism>
<dbReference type="Proteomes" id="UP000829291">
    <property type="component" value="Chromosome 4"/>
</dbReference>
<sequence>MIWTSEGAANVLTMHQAVIETWAVSCLLAIYIGPLSGSPVRTYWTPQQAGKVVKYPQTGKDYPAHINYGAEYRGSLKSQFESNDPFQLEQWRQSRNHPAQSKEYDYGDKYSNWFRKDQKSYYQSLSQVTENPSGKVQDEERFSALPGTHSYYQDYLPLDVEEADPDSKEYDTKKIIGEVDPSNVQDEIDRKVKNSTTEKIASLITKMLLKEDSYVPSLSELDILNSLEGKIIAKTTDREEIKRGVRQVSSQQKPGVVLTLARLAFEKVNDTKSAVNQIGAIVNSNLSPDVSSTSRPSTTSSATTSVTGTLIDANTTMTTTTTEAPFVLTRSELLGIIRRNLRGLVRLFNIEWREALSQSQVSVRDFQRDLGNQIRPYLEDNPNVN</sequence>